<dbReference type="AlphaFoldDB" id="A0A0M3IWS7"/>
<accession>A0A0M3IWS7</accession>
<evidence type="ECO:0000313" key="1">
    <source>
        <dbReference type="Proteomes" id="UP000036681"/>
    </source>
</evidence>
<name>A0A0M3IWS7_ASCLU</name>
<organism evidence="1 2">
    <name type="scientific">Ascaris lumbricoides</name>
    <name type="common">Giant roundworm</name>
    <dbReference type="NCBI Taxonomy" id="6252"/>
    <lineage>
        <taxon>Eukaryota</taxon>
        <taxon>Metazoa</taxon>
        <taxon>Ecdysozoa</taxon>
        <taxon>Nematoda</taxon>
        <taxon>Chromadorea</taxon>
        <taxon>Rhabditida</taxon>
        <taxon>Spirurina</taxon>
        <taxon>Ascaridomorpha</taxon>
        <taxon>Ascaridoidea</taxon>
        <taxon>Ascarididae</taxon>
        <taxon>Ascaris</taxon>
    </lineage>
</organism>
<dbReference type="WBParaSite" id="ALUE_0002320501-mRNA-1">
    <property type="protein sequence ID" value="ALUE_0002320501-mRNA-1"/>
    <property type="gene ID" value="ALUE_0002320501"/>
</dbReference>
<proteinExistence type="predicted"/>
<evidence type="ECO:0000313" key="2">
    <source>
        <dbReference type="WBParaSite" id="ALUE_0002320501-mRNA-1"/>
    </source>
</evidence>
<reference evidence="2" key="1">
    <citation type="submission" date="2017-02" db="UniProtKB">
        <authorList>
            <consortium name="WormBaseParasite"/>
        </authorList>
    </citation>
    <scope>IDENTIFICATION</scope>
</reference>
<keyword evidence="1" id="KW-1185">Reference proteome</keyword>
<sequence length="43" mass="5233">LYSYKVLIDRTAHKFLFVCITHRFTTWTSHQFSQSLKKRFIAI</sequence>
<protein>
    <submittedName>
        <fullName evidence="2">Ovule protein</fullName>
    </submittedName>
</protein>
<dbReference type="Proteomes" id="UP000036681">
    <property type="component" value="Unplaced"/>
</dbReference>